<evidence type="ECO:0000313" key="2">
    <source>
        <dbReference type="EMBL" id="MDD0986986.1"/>
    </source>
</evidence>
<keyword evidence="3" id="KW-1185">Reference proteome</keyword>
<feature type="transmembrane region" description="Helical" evidence="1">
    <location>
        <begin position="21"/>
        <end position="43"/>
    </location>
</feature>
<evidence type="ECO:0000313" key="3">
    <source>
        <dbReference type="Proteomes" id="UP001148189"/>
    </source>
</evidence>
<comment type="caution">
    <text evidence="2">The sequence shown here is derived from an EMBL/GenBank/DDBJ whole genome shotgun (WGS) entry which is preliminary data.</text>
</comment>
<organism evidence="2 3">
    <name type="scientific">Pseudomonas shahriarae</name>
    <dbReference type="NCBI Taxonomy" id="2745512"/>
    <lineage>
        <taxon>Bacteria</taxon>
        <taxon>Pseudomonadati</taxon>
        <taxon>Pseudomonadota</taxon>
        <taxon>Gammaproteobacteria</taxon>
        <taxon>Pseudomonadales</taxon>
        <taxon>Pseudomonadaceae</taxon>
        <taxon>Pseudomonas</taxon>
    </lineage>
</organism>
<keyword evidence="1" id="KW-0812">Transmembrane</keyword>
<reference evidence="2" key="1">
    <citation type="submission" date="2022-05" db="EMBL/GenBank/DDBJ databases">
        <title>Novel Pseudomonas spp. Isolated from a Rainbow Trout Aquaculture Facility.</title>
        <authorList>
            <person name="Testerman T."/>
            <person name="Graf J."/>
        </authorList>
    </citation>
    <scope>NUCLEOTIDE SEQUENCE</scope>
    <source>
        <strain evidence="2">ID1050</strain>
    </source>
</reference>
<sequence>MPNQELKLNIARIKKSALHKTIVLMISFGVGISAGSAMAALYLKHPYDGTAMSEQVNTYYTADKGFVGPNINRNWAAINARDKKMLDLLRKRFMDKSFQYNSSAKHHIGSR</sequence>
<accession>A0ABT5NEP0</accession>
<name>A0ABT5NEP0_9PSED</name>
<evidence type="ECO:0000256" key="1">
    <source>
        <dbReference type="SAM" id="Phobius"/>
    </source>
</evidence>
<dbReference type="Proteomes" id="UP001148189">
    <property type="component" value="Unassembled WGS sequence"/>
</dbReference>
<keyword evidence="1" id="KW-1133">Transmembrane helix</keyword>
<dbReference type="EMBL" id="JAMDHD010000029">
    <property type="protein sequence ID" value="MDD0986986.1"/>
    <property type="molecule type" value="Genomic_DNA"/>
</dbReference>
<keyword evidence="1" id="KW-0472">Membrane</keyword>
<dbReference type="RefSeq" id="WP_273865669.1">
    <property type="nucleotide sequence ID" value="NZ_JAMDHD010000029.1"/>
</dbReference>
<gene>
    <name evidence="2" type="ORF">M5G21_18675</name>
</gene>
<protein>
    <submittedName>
        <fullName evidence="2">Uncharacterized protein</fullName>
    </submittedName>
</protein>
<proteinExistence type="predicted"/>